<protein>
    <submittedName>
        <fullName evidence="2">ORF2 virion protein</fullName>
    </submittedName>
</protein>
<keyword evidence="1" id="KW-0472">Membrane</keyword>
<dbReference type="InterPro" id="IPR032441">
    <property type="entry name" value="SP24"/>
</dbReference>
<reference evidence="2" key="1">
    <citation type="journal article" name="Viruses">
        <title>Metatranscriptome Analysis of Sympatric Bee Species Identifies Bee Virus Variants and a New Virus, Andrena-Associated Bee Virus-1.</title>
        <authorList>
            <person name="Daughenbaugh K.F."/>
            <person name="Kahnonitch I."/>
            <person name="Carey C.C."/>
            <person name="McMenamin A.J."/>
            <person name="Wiegand T."/>
            <person name="Erez T."/>
            <person name="Arkin N."/>
            <person name="Ross B."/>
            <person name="Wiedenheft B."/>
            <person name="Sadeh A."/>
            <person name="Chejanovsky N."/>
            <person name="Mandelik Y."/>
            <person name="Flenniken M.L."/>
        </authorList>
    </citation>
    <scope>NUCLEOTIDE SEQUENCE</scope>
    <source>
        <strain evidence="2">AnBV-1/Israel/2018</strain>
    </source>
</reference>
<accession>A0A897ZDJ6</accession>
<proteinExistence type="predicted"/>
<dbReference type="EMBL" id="MW397640">
    <property type="protein sequence ID" value="QSH48605.1"/>
    <property type="molecule type" value="Genomic_RNA"/>
</dbReference>
<organism evidence="2">
    <name type="scientific">Andrena associated bee virus-1</name>
    <dbReference type="NCBI Taxonomy" id="2811531"/>
    <lineage>
        <taxon>Viruses</taxon>
        <taxon>Riboviria</taxon>
    </lineage>
</organism>
<feature type="transmembrane region" description="Helical" evidence="1">
    <location>
        <begin position="103"/>
        <end position="132"/>
    </location>
</feature>
<keyword evidence="1" id="KW-0812">Transmembrane</keyword>
<keyword evidence="1" id="KW-1133">Transmembrane helix</keyword>
<evidence type="ECO:0000313" key="2">
    <source>
        <dbReference type="EMBL" id="QSH48605.1"/>
    </source>
</evidence>
<evidence type="ECO:0000256" key="1">
    <source>
        <dbReference type="SAM" id="Phobius"/>
    </source>
</evidence>
<sequence length="161" mass="17934">MMARTKIVIKRRVRSRRNYSDIVSGVASGVNRILRRPLSLFLIGLALLIILQPATLTKLIQAAVKYLGTNSLTTWLTDHQNQLGALSLMTGVVTGVAPQRDQWAIFLLGAIYATVATISLQTAFLVSFLLIIFYSTRGYQRAVPVFVMLFWLYSQLSPTTT</sequence>
<name>A0A897ZDJ6_9VIRU</name>
<dbReference type="Pfam" id="PF16504">
    <property type="entry name" value="SP24"/>
    <property type="match status" value="1"/>
</dbReference>